<organism evidence="1">
    <name type="scientific">Spongospora subterranea</name>
    <dbReference type="NCBI Taxonomy" id="70186"/>
    <lineage>
        <taxon>Eukaryota</taxon>
        <taxon>Sar</taxon>
        <taxon>Rhizaria</taxon>
        <taxon>Endomyxa</taxon>
        <taxon>Phytomyxea</taxon>
        <taxon>Plasmodiophorida</taxon>
        <taxon>Plasmodiophoridae</taxon>
        <taxon>Spongospora</taxon>
    </lineage>
</organism>
<sequence length="498" mass="56078">PGQSPFPVRLYIHNVVSRTEYAERSRLFHRHSHNAIIMFGSANLCAIVMIAQLLCSLKTHACVPLRQDLVDVRLIRSYYMKTKPAQLLHTSRDLTESGVDVAVMETFYVLVHIATKYSTDHPLFESALEGFCCTVLARSPTLPLEFEKTYLCIAALFKQDYPNGTVDLTAVIKKISDVVYGDERFTQAPLYQVDYILAAVTYGHSLVSDSPVSTGNLIACRQRIQRFFDLIQDTVSKSNGTSEILVAMEKMPINSLSKDQKRNEEEADFFSDLLAVCTGHGPRIDPKSYHISSLPRAEGVLFYLISLTKSSMESVSDLIQDVFHAWLCLINTHCLKYEAQSVIQDELPTALRIFYEMFVNEASGDDIQIPHQSFISGLKTILSLPDPTTKLFTDELKSVFIEAIAWSEKQIPIRVLKKADTDAIRIRSRVLRFMLALRISLGISIPKPHLFFNVLENIQLRCPCQNLGPKTQVAISKLGKVRAWMTDLKPDLPDSKAS</sequence>
<proteinExistence type="predicted"/>
<name>A0A0H5RJC6_9EUKA</name>
<accession>A0A0H5RJC6</accession>
<reference evidence="1" key="1">
    <citation type="submission" date="2015-04" db="EMBL/GenBank/DDBJ databases">
        <title>The genome sequence of the plant pathogenic Rhizarian Plasmodiophora brassicae reveals insights in its biotrophic life cycle and the origin of chitin synthesis.</title>
        <authorList>
            <person name="Schwelm A."/>
            <person name="Fogelqvist J."/>
            <person name="Knaust A."/>
            <person name="Julke S."/>
            <person name="Lilja T."/>
            <person name="Dhandapani V."/>
            <person name="Bonilla-Rosso G."/>
            <person name="Karlsson M."/>
            <person name="Shevchenko A."/>
            <person name="Choi S.R."/>
            <person name="Kim H.G."/>
            <person name="Park J.Y."/>
            <person name="Lim Y.P."/>
            <person name="Ludwig-Muller J."/>
            <person name="Dixelius C."/>
        </authorList>
    </citation>
    <scope>NUCLEOTIDE SEQUENCE</scope>
    <source>
        <tissue evidence="1">Potato root galls</tissue>
    </source>
</reference>
<dbReference type="AlphaFoldDB" id="A0A0H5RJC6"/>
<protein>
    <submittedName>
        <fullName evidence="1">Uncharacterized protein</fullName>
    </submittedName>
</protein>
<evidence type="ECO:0000313" key="1">
    <source>
        <dbReference type="EMBL" id="CRZ08784.1"/>
    </source>
</evidence>
<feature type="non-terminal residue" evidence="1">
    <location>
        <position position="1"/>
    </location>
</feature>
<dbReference type="EMBL" id="HACM01008342">
    <property type="protein sequence ID" value="CRZ08784.1"/>
    <property type="molecule type" value="Transcribed_RNA"/>
</dbReference>